<evidence type="ECO:0000256" key="1">
    <source>
        <dbReference type="SAM" id="MobiDB-lite"/>
    </source>
</evidence>
<reference evidence="2 3" key="1">
    <citation type="journal article" date="2022" name="G3 (Bethesda)">
        <title>Enemy or ally: a genomic approach to elucidate the lifestyle of Phyllosticta citrichinaensis.</title>
        <authorList>
            <person name="Buijs V.A."/>
            <person name="Groenewald J.Z."/>
            <person name="Haridas S."/>
            <person name="LaButti K.M."/>
            <person name="Lipzen A."/>
            <person name="Martin F.M."/>
            <person name="Barry K."/>
            <person name="Grigoriev I.V."/>
            <person name="Crous P.W."/>
            <person name="Seidl M.F."/>
        </authorList>
    </citation>
    <scope>NUCLEOTIDE SEQUENCE [LARGE SCALE GENOMIC DNA]</scope>
    <source>
        <strain evidence="2 3">CBS 129764</strain>
    </source>
</reference>
<evidence type="ECO:0000313" key="2">
    <source>
        <dbReference type="EMBL" id="KAK8154813.1"/>
    </source>
</evidence>
<accession>A0ABR1XHK4</accession>
<proteinExistence type="predicted"/>
<organism evidence="2 3">
    <name type="scientific">Phyllosticta citrichinensis</name>
    <dbReference type="NCBI Taxonomy" id="1130410"/>
    <lineage>
        <taxon>Eukaryota</taxon>
        <taxon>Fungi</taxon>
        <taxon>Dikarya</taxon>
        <taxon>Ascomycota</taxon>
        <taxon>Pezizomycotina</taxon>
        <taxon>Dothideomycetes</taxon>
        <taxon>Dothideomycetes incertae sedis</taxon>
        <taxon>Botryosphaeriales</taxon>
        <taxon>Phyllostictaceae</taxon>
        <taxon>Phyllosticta</taxon>
    </lineage>
</organism>
<protein>
    <submittedName>
        <fullName evidence="2">Uncharacterized protein</fullName>
    </submittedName>
</protein>
<sequence length="161" mass="16985">MCRLFLGAWEWIGLGLLGVADWCLLRAVPLSCWGRAQCPDGISAQNKRFPCPTLRLTLIQSAAQTTTSSSVSPPRPPAPSHGLFFVRSLVVRSSLESGVQSAGAPLCLMLTARCLDSTTGWLAGWQQGGLRTSPSLHPDPAPAPALSPGAAKPVLRNVLTS</sequence>
<keyword evidence="3" id="KW-1185">Reference proteome</keyword>
<dbReference type="EMBL" id="JBBWUH010000011">
    <property type="protein sequence ID" value="KAK8154813.1"/>
    <property type="molecule type" value="Genomic_DNA"/>
</dbReference>
<name>A0ABR1XHK4_9PEZI</name>
<evidence type="ECO:0000313" key="3">
    <source>
        <dbReference type="Proteomes" id="UP001456524"/>
    </source>
</evidence>
<feature type="region of interest" description="Disordered" evidence="1">
    <location>
        <begin position="132"/>
        <end position="152"/>
    </location>
</feature>
<dbReference type="Proteomes" id="UP001456524">
    <property type="component" value="Unassembled WGS sequence"/>
</dbReference>
<gene>
    <name evidence="2" type="ORF">IWX90DRAFT_66602</name>
</gene>
<comment type="caution">
    <text evidence="2">The sequence shown here is derived from an EMBL/GenBank/DDBJ whole genome shotgun (WGS) entry which is preliminary data.</text>
</comment>